<organism evidence="3 4">
    <name type="scientific">Kumtagia ephedrae</name>
    <dbReference type="NCBI Taxonomy" id="2116701"/>
    <lineage>
        <taxon>Bacteria</taxon>
        <taxon>Pseudomonadati</taxon>
        <taxon>Pseudomonadota</taxon>
        <taxon>Alphaproteobacteria</taxon>
        <taxon>Hyphomicrobiales</taxon>
        <taxon>Phyllobacteriaceae</taxon>
        <taxon>Kumtagia</taxon>
    </lineage>
</organism>
<feature type="region of interest" description="Disordered" evidence="1">
    <location>
        <begin position="30"/>
        <end position="67"/>
    </location>
</feature>
<protein>
    <submittedName>
        <fullName evidence="3">Uncharacterized protein</fullName>
    </submittedName>
</protein>
<proteinExistence type="predicted"/>
<dbReference type="RefSeq" id="WP_106773411.1">
    <property type="nucleotide sequence ID" value="NZ_PXYK01000016.1"/>
</dbReference>
<reference evidence="3 4" key="1">
    <citation type="submission" date="2018-03" db="EMBL/GenBank/DDBJ databases">
        <title>The draft genome of Mesorhizobium sp. 6GN-30.</title>
        <authorList>
            <person name="Liu L."/>
            <person name="Li L."/>
            <person name="Wang T."/>
            <person name="Zhang X."/>
            <person name="Liang L."/>
        </authorList>
    </citation>
    <scope>NUCLEOTIDE SEQUENCE [LARGE SCALE GENOMIC DNA]</scope>
    <source>
        <strain evidence="3 4">6GN30</strain>
    </source>
</reference>
<dbReference type="EMBL" id="PXYK01000016">
    <property type="protein sequence ID" value="PSJ57731.1"/>
    <property type="molecule type" value="Genomic_DNA"/>
</dbReference>
<evidence type="ECO:0000256" key="2">
    <source>
        <dbReference type="SAM" id="SignalP"/>
    </source>
</evidence>
<accession>A0A2P7S5N6</accession>
<keyword evidence="2" id="KW-0732">Signal</keyword>
<dbReference type="AlphaFoldDB" id="A0A2P7S5N6"/>
<feature type="signal peptide" evidence="2">
    <location>
        <begin position="1"/>
        <end position="24"/>
    </location>
</feature>
<name>A0A2P7S5N6_9HYPH</name>
<gene>
    <name evidence="3" type="ORF">C7I84_17030</name>
</gene>
<evidence type="ECO:0000256" key="1">
    <source>
        <dbReference type="SAM" id="MobiDB-lite"/>
    </source>
</evidence>
<sequence length="170" mass="18884">MRSFTLKAALAAILVSTSLAGAYAANRDHDHDRGLGSHRSHEFQPPDQADDSGYFDHMTMGPPPIPSVSPPVAATHMVATQVVRAPEYRPRLERVVNELGTANSRIRVDRDRGTLTRAEYRDLAARAHDIRRDAIRTADNHHGALPRARYIVLQDRIARLDSAIHHDAMS</sequence>
<evidence type="ECO:0000313" key="3">
    <source>
        <dbReference type="EMBL" id="PSJ57731.1"/>
    </source>
</evidence>
<dbReference type="Proteomes" id="UP000241229">
    <property type="component" value="Unassembled WGS sequence"/>
</dbReference>
<feature type="compositionally biased region" description="Basic and acidic residues" evidence="1">
    <location>
        <begin position="30"/>
        <end position="44"/>
    </location>
</feature>
<dbReference type="OrthoDB" id="8278237at2"/>
<feature type="chain" id="PRO_5015197450" evidence="2">
    <location>
        <begin position="25"/>
        <end position="170"/>
    </location>
</feature>
<keyword evidence="4" id="KW-1185">Reference proteome</keyword>
<comment type="caution">
    <text evidence="3">The sequence shown here is derived from an EMBL/GenBank/DDBJ whole genome shotgun (WGS) entry which is preliminary data.</text>
</comment>
<evidence type="ECO:0000313" key="4">
    <source>
        <dbReference type="Proteomes" id="UP000241229"/>
    </source>
</evidence>